<protein>
    <submittedName>
        <fullName evidence="1">Uncharacterized protein</fullName>
    </submittedName>
</protein>
<sequence length="84" mass="9577">MLHYKLYTAGYITTAPPVEGLYITSYFTYITFTTQKRGHQQSTTHYNEELLLNSKLGQVSAMSSITSYVKESLLKLNSARFSEI</sequence>
<comment type="caution">
    <text evidence="1">The sequence shown here is derived from an EMBL/GenBank/DDBJ whole genome shotgun (WGS) entry which is preliminary data.</text>
</comment>
<proteinExistence type="predicted"/>
<dbReference type="Proteomes" id="UP000826656">
    <property type="component" value="Unassembled WGS sequence"/>
</dbReference>
<evidence type="ECO:0000313" key="1">
    <source>
        <dbReference type="EMBL" id="KAH0737653.1"/>
    </source>
</evidence>
<name>A0ABQ7TT91_SOLTU</name>
<accession>A0ABQ7TT91</accession>
<gene>
    <name evidence="1" type="ORF">KY290_036358</name>
</gene>
<organism evidence="1 2">
    <name type="scientific">Solanum tuberosum</name>
    <name type="common">Potato</name>
    <dbReference type="NCBI Taxonomy" id="4113"/>
    <lineage>
        <taxon>Eukaryota</taxon>
        <taxon>Viridiplantae</taxon>
        <taxon>Streptophyta</taxon>
        <taxon>Embryophyta</taxon>
        <taxon>Tracheophyta</taxon>
        <taxon>Spermatophyta</taxon>
        <taxon>Magnoliopsida</taxon>
        <taxon>eudicotyledons</taxon>
        <taxon>Gunneridae</taxon>
        <taxon>Pentapetalae</taxon>
        <taxon>asterids</taxon>
        <taxon>lamiids</taxon>
        <taxon>Solanales</taxon>
        <taxon>Solanaceae</taxon>
        <taxon>Solanoideae</taxon>
        <taxon>Solaneae</taxon>
        <taxon>Solanum</taxon>
    </lineage>
</organism>
<keyword evidence="2" id="KW-1185">Reference proteome</keyword>
<evidence type="ECO:0000313" key="2">
    <source>
        <dbReference type="Proteomes" id="UP000826656"/>
    </source>
</evidence>
<reference evidence="1 2" key="1">
    <citation type="journal article" date="2021" name="bioRxiv">
        <title>Chromosome-scale and haplotype-resolved genome assembly of a tetraploid potato cultivar.</title>
        <authorList>
            <person name="Sun H."/>
            <person name="Jiao W.-B."/>
            <person name="Krause K."/>
            <person name="Campoy J.A."/>
            <person name="Goel M."/>
            <person name="Folz-Donahue K."/>
            <person name="Kukat C."/>
            <person name="Huettel B."/>
            <person name="Schneeberger K."/>
        </authorList>
    </citation>
    <scope>NUCLEOTIDE SEQUENCE [LARGE SCALE GENOMIC DNA]</scope>
    <source>
        <strain evidence="1">SolTubOtavaFocal</strain>
        <tissue evidence="1">Leaves</tissue>
    </source>
</reference>
<dbReference type="EMBL" id="JAIVGD010000028">
    <property type="protein sequence ID" value="KAH0737653.1"/>
    <property type="molecule type" value="Genomic_DNA"/>
</dbReference>